<dbReference type="PANTHER" id="PTHR30136:SF24">
    <property type="entry name" value="HTH-TYPE TRANSCRIPTIONAL REPRESSOR ALLR"/>
    <property type="match status" value="1"/>
</dbReference>
<feature type="domain" description="HTH iclR-type" evidence="7">
    <location>
        <begin position="19"/>
        <end position="83"/>
    </location>
</feature>
<comment type="function">
    <text evidence="5">May be an activator protein for the gylABX operon.</text>
</comment>
<dbReference type="RefSeq" id="WP_116417895.1">
    <property type="nucleotide sequence ID" value="NZ_NBXD01000012.1"/>
</dbReference>
<evidence type="ECO:0000256" key="5">
    <source>
        <dbReference type="ARBA" id="ARBA00058938"/>
    </source>
</evidence>
<reference evidence="9 10" key="1">
    <citation type="submission" date="2017-04" db="EMBL/GenBank/DDBJ databases">
        <title>Comparative genome analysis of Subtercola boreus.</title>
        <authorList>
            <person name="Cho Y.-J."/>
            <person name="Cho A."/>
            <person name="Kim O.-S."/>
            <person name="Lee J.-I."/>
        </authorList>
    </citation>
    <scope>NUCLEOTIDE SEQUENCE [LARGE SCALE GENOMIC DNA]</scope>
    <source>
        <strain evidence="9 10">P28004</strain>
    </source>
</reference>
<dbReference type="PROSITE" id="PS51077">
    <property type="entry name" value="HTH_ICLR"/>
    <property type="match status" value="1"/>
</dbReference>
<dbReference type="GO" id="GO:0045892">
    <property type="term" value="P:negative regulation of DNA-templated transcription"/>
    <property type="evidence" value="ECO:0007669"/>
    <property type="project" value="TreeGrafter"/>
</dbReference>
<dbReference type="AlphaFoldDB" id="A0A3E0WDY5"/>
<evidence type="ECO:0000313" key="10">
    <source>
        <dbReference type="Proteomes" id="UP000257080"/>
    </source>
</evidence>
<keyword evidence="4" id="KW-0804">Transcription</keyword>
<dbReference type="SMART" id="SM00346">
    <property type="entry name" value="HTH_ICLR"/>
    <property type="match status" value="1"/>
</dbReference>
<keyword evidence="1" id="KW-0319">Glycerol metabolism</keyword>
<name>A0A3E0WDY5_9MICO</name>
<dbReference type="InterPro" id="IPR029016">
    <property type="entry name" value="GAF-like_dom_sf"/>
</dbReference>
<dbReference type="Pfam" id="PF01614">
    <property type="entry name" value="IclR_C"/>
    <property type="match status" value="1"/>
</dbReference>
<keyword evidence="3" id="KW-0238">DNA-binding</keyword>
<dbReference type="PANTHER" id="PTHR30136">
    <property type="entry name" value="HELIX-TURN-HELIX TRANSCRIPTIONAL REGULATOR, ICLR FAMILY"/>
    <property type="match status" value="1"/>
</dbReference>
<dbReference type="InterPro" id="IPR014757">
    <property type="entry name" value="Tscrpt_reg_IclR_C"/>
</dbReference>
<dbReference type="InterPro" id="IPR005471">
    <property type="entry name" value="Tscrpt_reg_IclR_N"/>
</dbReference>
<keyword evidence="2" id="KW-0805">Transcription regulation</keyword>
<dbReference type="GO" id="GO:0006071">
    <property type="term" value="P:glycerol metabolic process"/>
    <property type="evidence" value="ECO:0007669"/>
    <property type="project" value="UniProtKB-KW"/>
</dbReference>
<sequence length="268" mass="28734">MTQPAAAKPSASKNTETEVKSAARTIELLEMLAGETRPLTLSEIASRLSFPVSSVHQLLRTLVSRGWLATTTDGVGGGYTIGVRALMTGMSFLERDPVVQAMKPILTMLREELGETIHLARLDGSRMVYLVSRESEHQLRAVSRVGQALPAHATGLGKAALAALPDEEVQQRLGETLVQITPHTIDSMPELLADLALTRRRGYAAEQEENTVGNACIAVAIPDVPGHYAVSCSVPLMRMTPERASTIAQTLQVGVRMASNSLAGQGMR</sequence>
<dbReference type="Gene3D" id="1.10.10.10">
    <property type="entry name" value="Winged helix-like DNA-binding domain superfamily/Winged helix DNA-binding domain"/>
    <property type="match status" value="1"/>
</dbReference>
<evidence type="ECO:0000256" key="4">
    <source>
        <dbReference type="ARBA" id="ARBA00023163"/>
    </source>
</evidence>
<evidence type="ECO:0000256" key="2">
    <source>
        <dbReference type="ARBA" id="ARBA00023015"/>
    </source>
</evidence>
<dbReference type="InterPro" id="IPR036390">
    <property type="entry name" value="WH_DNA-bd_sf"/>
</dbReference>
<organism evidence="9 10">
    <name type="scientific">Subtercola boreus</name>
    <dbReference type="NCBI Taxonomy" id="120213"/>
    <lineage>
        <taxon>Bacteria</taxon>
        <taxon>Bacillati</taxon>
        <taxon>Actinomycetota</taxon>
        <taxon>Actinomycetes</taxon>
        <taxon>Micrococcales</taxon>
        <taxon>Microbacteriaceae</taxon>
        <taxon>Subtercola</taxon>
    </lineage>
</organism>
<dbReference type="GO" id="GO:0003700">
    <property type="term" value="F:DNA-binding transcription factor activity"/>
    <property type="evidence" value="ECO:0007669"/>
    <property type="project" value="TreeGrafter"/>
</dbReference>
<comment type="caution">
    <text evidence="9">The sequence shown here is derived from an EMBL/GenBank/DDBJ whole genome shotgun (WGS) entry which is preliminary data.</text>
</comment>
<dbReference type="InterPro" id="IPR050707">
    <property type="entry name" value="HTH_MetabolicPath_Reg"/>
</dbReference>
<dbReference type="FunFam" id="1.10.10.10:FF:000056">
    <property type="entry name" value="IclR family transcriptional regulator"/>
    <property type="match status" value="1"/>
</dbReference>
<dbReference type="GO" id="GO:0003677">
    <property type="term" value="F:DNA binding"/>
    <property type="evidence" value="ECO:0007669"/>
    <property type="project" value="UniProtKB-KW"/>
</dbReference>
<dbReference type="SUPFAM" id="SSF55781">
    <property type="entry name" value="GAF domain-like"/>
    <property type="match status" value="1"/>
</dbReference>
<evidence type="ECO:0000256" key="3">
    <source>
        <dbReference type="ARBA" id="ARBA00023125"/>
    </source>
</evidence>
<evidence type="ECO:0000313" key="9">
    <source>
        <dbReference type="EMBL" id="RFA28102.1"/>
    </source>
</evidence>
<dbReference type="SUPFAM" id="SSF46785">
    <property type="entry name" value="Winged helix' DNA-binding domain"/>
    <property type="match status" value="1"/>
</dbReference>
<feature type="domain" description="IclR-ED" evidence="8">
    <location>
        <begin position="84"/>
        <end position="264"/>
    </location>
</feature>
<dbReference type="Gene3D" id="3.30.450.40">
    <property type="match status" value="1"/>
</dbReference>
<evidence type="ECO:0000259" key="7">
    <source>
        <dbReference type="PROSITE" id="PS51077"/>
    </source>
</evidence>
<dbReference type="PROSITE" id="PS51078">
    <property type="entry name" value="ICLR_ED"/>
    <property type="match status" value="1"/>
</dbReference>
<accession>A0A3E0WDY5</accession>
<dbReference type="Proteomes" id="UP000257080">
    <property type="component" value="Unassembled WGS sequence"/>
</dbReference>
<protein>
    <recommendedName>
        <fullName evidence="6">Glycerol operon regulatory protein</fullName>
    </recommendedName>
</protein>
<dbReference type="Pfam" id="PF09339">
    <property type="entry name" value="HTH_IclR"/>
    <property type="match status" value="1"/>
</dbReference>
<evidence type="ECO:0000256" key="6">
    <source>
        <dbReference type="ARBA" id="ARBA00070406"/>
    </source>
</evidence>
<dbReference type="InterPro" id="IPR036388">
    <property type="entry name" value="WH-like_DNA-bd_sf"/>
</dbReference>
<proteinExistence type="predicted"/>
<gene>
    <name evidence="9" type="ORF">B7R25_05130</name>
</gene>
<evidence type="ECO:0000256" key="1">
    <source>
        <dbReference type="ARBA" id="ARBA00022798"/>
    </source>
</evidence>
<dbReference type="EMBL" id="NBXE01000017">
    <property type="protein sequence ID" value="RFA28102.1"/>
    <property type="molecule type" value="Genomic_DNA"/>
</dbReference>
<evidence type="ECO:0000259" key="8">
    <source>
        <dbReference type="PROSITE" id="PS51078"/>
    </source>
</evidence>